<name>A0A1R3HKS8_COCAP</name>
<reference evidence="1 2" key="1">
    <citation type="submission" date="2013-09" db="EMBL/GenBank/DDBJ databases">
        <title>Corchorus capsularis genome sequencing.</title>
        <authorList>
            <person name="Alam M."/>
            <person name="Haque M.S."/>
            <person name="Islam M.S."/>
            <person name="Emdad E.M."/>
            <person name="Islam M.M."/>
            <person name="Ahmed B."/>
            <person name="Halim A."/>
            <person name="Hossen Q.M.M."/>
            <person name="Hossain M.Z."/>
            <person name="Ahmed R."/>
            <person name="Khan M.M."/>
            <person name="Islam R."/>
            <person name="Rashid M.M."/>
            <person name="Khan S.A."/>
            <person name="Rahman M.S."/>
            <person name="Alam M."/>
        </authorList>
    </citation>
    <scope>NUCLEOTIDE SEQUENCE [LARGE SCALE GENOMIC DNA]</scope>
    <source>
        <strain evidence="2">cv. CVL-1</strain>
        <tissue evidence="1">Whole seedling</tissue>
    </source>
</reference>
<organism evidence="1 2">
    <name type="scientific">Corchorus capsularis</name>
    <name type="common">Jute</name>
    <dbReference type="NCBI Taxonomy" id="210143"/>
    <lineage>
        <taxon>Eukaryota</taxon>
        <taxon>Viridiplantae</taxon>
        <taxon>Streptophyta</taxon>
        <taxon>Embryophyta</taxon>
        <taxon>Tracheophyta</taxon>
        <taxon>Spermatophyta</taxon>
        <taxon>Magnoliopsida</taxon>
        <taxon>eudicotyledons</taxon>
        <taxon>Gunneridae</taxon>
        <taxon>Pentapetalae</taxon>
        <taxon>rosids</taxon>
        <taxon>malvids</taxon>
        <taxon>Malvales</taxon>
        <taxon>Malvaceae</taxon>
        <taxon>Grewioideae</taxon>
        <taxon>Apeibeae</taxon>
        <taxon>Corchorus</taxon>
    </lineage>
</organism>
<evidence type="ECO:0000313" key="2">
    <source>
        <dbReference type="Proteomes" id="UP000188268"/>
    </source>
</evidence>
<dbReference type="OrthoDB" id="10629107at2759"/>
<keyword evidence="2" id="KW-1185">Reference proteome</keyword>
<dbReference type="Gramene" id="OMO70908">
    <property type="protein sequence ID" value="OMO70908"/>
    <property type="gene ID" value="CCACVL1_18596"/>
</dbReference>
<gene>
    <name evidence="1" type="ORF">CCACVL1_18596</name>
</gene>
<comment type="caution">
    <text evidence="1">The sequence shown here is derived from an EMBL/GenBank/DDBJ whole genome shotgun (WGS) entry which is preliminary data.</text>
</comment>
<evidence type="ECO:0000313" key="1">
    <source>
        <dbReference type="EMBL" id="OMO70908.1"/>
    </source>
</evidence>
<dbReference type="Proteomes" id="UP000188268">
    <property type="component" value="Unassembled WGS sequence"/>
</dbReference>
<protein>
    <submittedName>
        <fullName evidence="1">Uncharacterized protein</fullName>
    </submittedName>
</protein>
<dbReference type="AlphaFoldDB" id="A0A1R3HKS8"/>
<proteinExistence type="predicted"/>
<sequence length="125" mass="14083">MWEPKRFSWDIYLSEHYQNSKSNEIDDPSEAFLPPLQLLFSEVDAVTGFGIHGCSVAPTLVLTTPKVLPDVPDNSIEDGLEIENDFNVLSIDVVPESQDTLGKITDIDDRRLKTMIFLKAKTVFI</sequence>
<dbReference type="EMBL" id="AWWV01011753">
    <property type="protein sequence ID" value="OMO70908.1"/>
    <property type="molecule type" value="Genomic_DNA"/>
</dbReference>
<accession>A0A1R3HKS8</accession>